<feature type="region of interest" description="Disordered" evidence="1">
    <location>
        <begin position="47"/>
        <end position="79"/>
    </location>
</feature>
<accession>A0A699K610</accession>
<evidence type="ECO:0000313" key="2">
    <source>
        <dbReference type="EMBL" id="GFA70930.1"/>
    </source>
</evidence>
<feature type="compositionally biased region" description="Gly residues" evidence="1">
    <location>
        <begin position="70"/>
        <end position="79"/>
    </location>
</feature>
<feature type="compositionally biased region" description="Gly residues" evidence="1">
    <location>
        <begin position="49"/>
        <end position="63"/>
    </location>
</feature>
<sequence>LEPAVELSPTLNLDVRAVRHNILQGGNSASGMSSLRLTCGGMNSDAGSGCDGNGNDVGTGGGKYSDDGRGGSGGEGCSR</sequence>
<dbReference type="EMBL" id="BKCJ010473051">
    <property type="protein sequence ID" value="GFA70930.1"/>
    <property type="molecule type" value="Genomic_DNA"/>
</dbReference>
<proteinExistence type="predicted"/>
<organism evidence="2">
    <name type="scientific">Tanacetum cinerariifolium</name>
    <name type="common">Dalmatian daisy</name>
    <name type="synonym">Chrysanthemum cinerariifolium</name>
    <dbReference type="NCBI Taxonomy" id="118510"/>
    <lineage>
        <taxon>Eukaryota</taxon>
        <taxon>Viridiplantae</taxon>
        <taxon>Streptophyta</taxon>
        <taxon>Embryophyta</taxon>
        <taxon>Tracheophyta</taxon>
        <taxon>Spermatophyta</taxon>
        <taxon>Magnoliopsida</taxon>
        <taxon>eudicotyledons</taxon>
        <taxon>Gunneridae</taxon>
        <taxon>Pentapetalae</taxon>
        <taxon>asterids</taxon>
        <taxon>campanulids</taxon>
        <taxon>Asterales</taxon>
        <taxon>Asteraceae</taxon>
        <taxon>Asteroideae</taxon>
        <taxon>Anthemideae</taxon>
        <taxon>Anthemidinae</taxon>
        <taxon>Tanacetum</taxon>
    </lineage>
</organism>
<dbReference type="AlphaFoldDB" id="A0A699K610"/>
<feature type="non-terminal residue" evidence="2">
    <location>
        <position position="1"/>
    </location>
</feature>
<gene>
    <name evidence="2" type="ORF">Tci_642902</name>
</gene>
<protein>
    <submittedName>
        <fullName evidence="2">Uncharacterized protein</fullName>
    </submittedName>
</protein>
<name>A0A699K610_TANCI</name>
<comment type="caution">
    <text evidence="2">The sequence shown here is derived from an EMBL/GenBank/DDBJ whole genome shotgun (WGS) entry which is preliminary data.</text>
</comment>
<evidence type="ECO:0000256" key="1">
    <source>
        <dbReference type="SAM" id="MobiDB-lite"/>
    </source>
</evidence>
<reference evidence="2" key="1">
    <citation type="journal article" date="2019" name="Sci. Rep.">
        <title>Draft genome of Tanacetum cinerariifolium, the natural source of mosquito coil.</title>
        <authorList>
            <person name="Yamashiro T."/>
            <person name="Shiraishi A."/>
            <person name="Satake H."/>
            <person name="Nakayama K."/>
        </authorList>
    </citation>
    <scope>NUCLEOTIDE SEQUENCE</scope>
</reference>